<keyword evidence="1" id="KW-0106">Calcium</keyword>
<dbReference type="PROSITE" id="PS00018">
    <property type="entry name" value="EF_HAND_1"/>
    <property type="match status" value="2"/>
</dbReference>
<evidence type="ECO:0000259" key="3">
    <source>
        <dbReference type="PROSITE" id="PS50222"/>
    </source>
</evidence>
<dbReference type="PROSITE" id="PS50222">
    <property type="entry name" value="EF_HAND_2"/>
    <property type="match status" value="1"/>
</dbReference>
<dbReference type="InParanoid" id="A0A1S3HIA3"/>
<evidence type="ECO:0000313" key="4">
    <source>
        <dbReference type="Proteomes" id="UP000085678"/>
    </source>
</evidence>
<feature type="signal peptide" evidence="2">
    <location>
        <begin position="1"/>
        <end position="16"/>
    </location>
</feature>
<keyword evidence="4" id="KW-1185">Reference proteome</keyword>
<dbReference type="KEGG" id="lak:106154790"/>
<reference evidence="5" key="1">
    <citation type="submission" date="2025-08" db="UniProtKB">
        <authorList>
            <consortium name="RefSeq"/>
        </authorList>
    </citation>
    <scope>IDENTIFICATION</scope>
    <source>
        <tissue evidence="5">Gonads</tissue>
    </source>
</reference>
<dbReference type="GO" id="GO:0005509">
    <property type="term" value="F:calcium ion binding"/>
    <property type="evidence" value="ECO:0007669"/>
    <property type="project" value="InterPro"/>
</dbReference>
<sequence>MKVFILLVACVAYASAGICEDVCSPLCKTGATAAGAAISGGTAAAAAGAAGTVVCGPSCSTVCDLGGKVVDWVGGLFGKRDLNEGWVTVRTWESVFPRAFSAYDTNKDGLISHREFVNAISAEVRDLQTLRVFKMADLDGDDHISPAELRAAPFRFGP</sequence>
<dbReference type="AlphaFoldDB" id="A0A1S3HIA3"/>
<dbReference type="CDD" id="cd00051">
    <property type="entry name" value="EFh"/>
    <property type="match status" value="1"/>
</dbReference>
<accession>A0A1S3HIA3</accession>
<dbReference type="Pfam" id="PF13499">
    <property type="entry name" value="EF-hand_7"/>
    <property type="match status" value="1"/>
</dbReference>
<dbReference type="RefSeq" id="XP_013384729.1">
    <property type="nucleotide sequence ID" value="XM_013529275.2"/>
</dbReference>
<name>A0A1S3HIA3_LINAN</name>
<gene>
    <name evidence="5" type="primary">LOC106154790</name>
</gene>
<feature type="domain" description="EF-hand" evidence="3">
    <location>
        <begin position="91"/>
        <end position="126"/>
    </location>
</feature>
<dbReference type="InterPro" id="IPR002048">
    <property type="entry name" value="EF_hand_dom"/>
</dbReference>
<dbReference type="Gene3D" id="1.10.238.10">
    <property type="entry name" value="EF-hand"/>
    <property type="match status" value="1"/>
</dbReference>
<evidence type="ECO:0000256" key="1">
    <source>
        <dbReference type="ARBA" id="ARBA00022837"/>
    </source>
</evidence>
<protein>
    <submittedName>
        <fullName evidence="5">EF-hand calcium-binding domain-containing protein 1-like</fullName>
    </submittedName>
</protein>
<organism evidence="4 5">
    <name type="scientific">Lingula anatina</name>
    <name type="common">Brachiopod</name>
    <name type="synonym">Lingula unguis</name>
    <dbReference type="NCBI Taxonomy" id="7574"/>
    <lineage>
        <taxon>Eukaryota</taxon>
        <taxon>Metazoa</taxon>
        <taxon>Spiralia</taxon>
        <taxon>Lophotrochozoa</taxon>
        <taxon>Brachiopoda</taxon>
        <taxon>Linguliformea</taxon>
        <taxon>Lingulata</taxon>
        <taxon>Lingulida</taxon>
        <taxon>Linguloidea</taxon>
        <taxon>Lingulidae</taxon>
        <taxon>Lingula</taxon>
    </lineage>
</organism>
<keyword evidence="2" id="KW-0732">Signal</keyword>
<dbReference type="InterPro" id="IPR011992">
    <property type="entry name" value="EF-hand-dom_pair"/>
</dbReference>
<feature type="chain" id="PRO_5010363288" evidence="2">
    <location>
        <begin position="17"/>
        <end position="158"/>
    </location>
</feature>
<dbReference type="SMART" id="SM00054">
    <property type="entry name" value="EFh"/>
    <property type="match status" value="2"/>
</dbReference>
<evidence type="ECO:0000256" key="2">
    <source>
        <dbReference type="SAM" id="SignalP"/>
    </source>
</evidence>
<dbReference type="GeneID" id="106154790"/>
<dbReference type="Proteomes" id="UP000085678">
    <property type="component" value="Unplaced"/>
</dbReference>
<dbReference type="SUPFAM" id="SSF47473">
    <property type="entry name" value="EF-hand"/>
    <property type="match status" value="1"/>
</dbReference>
<proteinExistence type="predicted"/>
<dbReference type="InterPro" id="IPR018247">
    <property type="entry name" value="EF_Hand_1_Ca_BS"/>
</dbReference>
<evidence type="ECO:0000313" key="5">
    <source>
        <dbReference type="RefSeq" id="XP_013384729.1"/>
    </source>
</evidence>